<dbReference type="EMBL" id="NTHN02000038">
    <property type="protein sequence ID" value="MCT4372102.1"/>
    <property type="molecule type" value="Genomic_DNA"/>
</dbReference>
<feature type="transmembrane region" description="Helical" evidence="1">
    <location>
        <begin position="140"/>
        <end position="159"/>
    </location>
</feature>
<feature type="signal peptide" evidence="2">
    <location>
        <begin position="1"/>
        <end position="20"/>
    </location>
</feature>
<keyword evidence="4" id="KW-1185">Reference proteome</keyword>
<comment type="caution">
    <text evidence="3">The sequence shown here is derived from an EMBL/GenBank/DDBJ whole genome shotgun (WGS) entry which is preliminary data.</text>
</comment>
<keyword evidence="2" id="KW-0732">Signal</keyword>
<protein>
    <submittedName>
        <fullName evidence="3">Uncharacterized protein</fullName>
    </submittedName>
</protein>
<organism evidence="3 4">
    <name type="scientific">Alloyangia mangrovi</name>
    <dbReference type="NCBI Taxonomy" id="1779329"/>
    <lineage>
        <taxon>Bacteria</taxon>
        <taxon>Pseudomonadati</taxon>
        <taxon>Pseudomonadota</taxon>
        <taxon>Alphaproteobacteria</taxon>
        <taxon>Rhodobacterales</taxon>
        <taxon>Roseobacteraceae</taxon>
        <taxon>Alloyangia</taxon>
    </lineage>
</organism>
<gene>
    <name evidence="3" type="ORF">CLG85_018005</name>
</gene>
<keyword evidence="1" id="KW-0812">Transmembrane</keyword>
<sequence>MTRAALPAAALVAMPQAALAHDAFGDLGPFYAGLLHPVMAPLQMLLLAAVALLLARQALESVRVAYPALVLAAAAGIVLHGVWPELAPSLRLGALLAVGLGALALWGVSLPGAPLAVLAMAGTTVAALSGDAPAASRDGLLAALGGILGMAAFVLVGWGGDRPAAGAARAHRGGSGLRLAHRHRRHGGGAAGLSAQPGVRRCRLSRRSAGRCAARPG</sequence>
<feature type="chain" id="PRO_5047097257" evidence="2">
    <location>
        <begin position="21"/>
        <end position="217"/>
    </location>
</feature>
<reference evidence="4" key="1">
    <citation type="submission" date="2023-07" db="EMBL/GenBank/DDBJ databases">
        <title>Yangia mangrovi SAOS 153D genome.</title>
        <authorList>
            <person name="Verma A."/>
            <person name="Pal Y."/>
            <person name="Sundharam S."/>
            <person name="Bisht B."/>
            <person name="Srinivasan K."/>
        </authorList>
    </citation>
    <scope>NUCLEOTIDE SEQUENCE [LARGE SCALE GENOMIC DNA]</scope>
    <source>
        <strain evidence="4">SAOS 153D</strain>
    </source>
</reference>
<feature type="transmembrane region" description="Helical" evidence="1">
    <location>
        <begin position="30"/>
        <end position="55"/>
    </location>
</feature>
<name>A0ABT2KRU1_9RHOB</name>
<feature type="transmembrane region" description="Helical" evidence="1">
    <location>
        <begin position="64"/>
        <end position="83"/>
    </location>
</feature>
<evidence type="ECO:0000256" key="1">
    <source>
        <dbReference type="SAM" id="Phobius"/>
    </source>
</evidence>
<dbReference type="RefSeq" id="WP_311735007.1">
    <property type="nucleotide sequence ID" value="NZ_NTHN02000038.1"/>
</dbReference>
<proteinExistence type="predicted"/>
<dbReference type="Proteomes" id="UP000217448">
    <property type="component" value="Unassembled WGS sequence"/>
</dbReference>
<evidence type="ECO:0000256" key="2">
    <source>
        <dbReference type="SAM" id="SignalP"/>
    </source>
</evidence>
<keyword evidence="1" id="KW-0472">Membrane</keyword>
<accession>A0ABT2KRU1</accession>
<evidence type="ECO:0000313" key="4">
    <source>
        <dbReference type="Proteomes" id="UP000217448"/>
    </source>
</evidence>
<evidence type="ECO:0000313" key="3">
    <source>
        <dbReference type="EMBL" id="MCT4372102.1"/>
    </source>
</evidence>
<keyword evidence="1" id="KW-1133">Transmembrane helix</keyword>